<comment type="similarity">
    <text evidence="1">Belongs to the N(4)/N(6)-methyltransferase family.</text>
</comment>
<evidence type="ECO:0000313" key="6">
    <source>
        <dbReference type="EMBL" id="MFC7751604.1"/>
    </source>
</evidence>
<dbReference type="SUPFAM" id="SSF53335">
    <property type="entry name" value="S-adenosyl-L-methionine-dependent methyltransferases"/>
    <property type="match status" value="1"/>
</dbReference>
<reference evidence="7" key="1">
    <citation type="journal article" date="2019" name="Int. J. Syst. Evol. Microbiol.">
        <title>The Global Catalogue of Microorganisms (GCM) 10K type strain sequencing project: providing services to taxonomists for standard genome sequencing and annotation.</title>
        <authorList>
            <consortium name="The Broad Institute Genomics Platform"/>
            <consortium name="The Broad Institute Genome Sequencing Center for Infectious Disease"/>
            <person name="Wu L."/>
            <person name="Ma J."/>
        </authorList>
    </citation>
    <scope>NUCLEOTIDE SEQUENCE [LARGE SCALE GENOMIC DNA]</scope>
    <source>
        <strain evidence="7">JCM 18657</strain>
    </source>
</reference>
<dbReference type="InterPro" id="IPR002941">
    <property type="entry name" value="DNA_methylase_N4/N6"/>
</dbReference>
<dbReference type="GO" id="GO:0032259">
    <property type="term" value="P:methylation"/>
    <property type="evidence" value="ECO:0007669"/>
    <property type="project" value="UniProtKB-KW"/>
</dbReference>
<name>A0ABW2V621_9BACL</name>
<evidence type="ECO:0000256" key="2">
    <source>
        <dbReference type="ARBA" id="ARBA00022603"/>
    </source>
</evidence>
<proteinExistence type="inferred from homology"/>
<dbReference type="InterPro" id="IPR029063">
    <property type="entry name" value="SAM-dependent_MTases_sf"/>
</dbReference>
<evidence type="ECO:0000256" key="1">
    <source>
        <dbReference type="ARBA" id="ARBA00006594"/>
    </source>
</evidence>
<comment type="caution">
    <text evidence="6">The sequence shown here is derived from an EMBL/GenBank/DDBJ whole genome shotgun (WGS) entry which is preliminary data.</text>
</comment>
<keyword evidence="3 6" id="KW-0808">Transferase</keyword>
<dbReference type="GO" id="GO:0008168">
    <property type="term" value="F:methyltransferase activity"/>
    <property type="evidence" value="ECO:0007669"/>
    <property type="project" value="UniProtKB-KW"/>
</dbReference>
<dbReference type="RefSeq" id="WP_138790735.1">
    <property type="nucleotide sequence ID" value="NZ_JBHTGQ010000050.1"/>
</dbReference>
<dbReference type="PROSITE" id="PS00092">
    <property type="entry name" value="N6_MTASE"/>
    <property type="match status" value="1"/>
</dbReference>
<dbReference type="EC" id="2.1.1.-" evidence="6"/>
<dbReference type="Gene3D" id="3.40.50.150">
    <property type="entry name" value="Vaccinia Virus protein VP39"/>
    <property type="match status" value="1"/>
</dbReference>
<keyword evidence="4" id="KW-0680">Restriction system</keyword>
<evidence type="ECO:0000256" key="3">
    <source>
        <dbReference type="ARBA" id="ARBA00022679"/>
    </source>
</evidence>
<dbReference type="Proteomes" id="UP001596528">
    <property type="component" value="Unassembled WGS sequence"/>
</dbReference>
<keyword evidence="2 6" id="KW-0489">Methyltransferase</keyword>
<sequence length="763" mass="87471">MAYIEEMIDQISDPELRKVISDEVKKLKENKQFGLVFEHHIPEVVPVYNAPIRPKARVAKKTGKLNETFRVKRILNDKVEMVKDADGSLQIVSVNEIVVVKQFGDPIYPALIPIDSVSNGDPKAPHHILLEADNYHALQLLEYLYPGKIDCIYIDPPFNTGARDWKYNNDYVDKNDSWRHSKWLAMMKKRLVLAKQLLKEDGVLVCAIDDNELATLWLLLKDVFRNYEITCVTVVHHPRGTQGDKFSSLHEYALFVYKKSAVISDRVSSSFGELYKLRRWGSSSEREFGRNKCFYPIFVKDGKVVKIGEVPDDDFHPSAAVIEHEDGTLEFWPIDSHRIERKWRYARDTVTEILDRIFVTEINGEKQLQIGRASERNKTVWTGSRFDAGTHGSKLVSEVLGVQFPYPKSLYTVFDCIRACTKHNKNAIVVDFFAGSGTTLNAVNLLNAEDDGTRQCIMVTNNEVSDDESKSLIEQGLQPGQPEWEEHGICRSITWPRSKYTILGVRDDGSQLTGEYITNQSVEKNKPRKIKQIGFIDSSFLNTATKKKQLVALIEGIPQSAIKRDTAFYVSDDPKNNASILFDEERADEYLSLLDGKEHITDFYIITSNNRIFDQIKNRINEILGPIIVLEEKTRPMSLGFPTNLDYFKLDFLDPNEVALGRQFKAILPIIWMMAGAKGNCPITDYPVPWLIPTDCPFAILIQETKFKEFLKEISGKELTHIFLITNSEEAFFEMKAELNVPNVLMLYKNYLKNFEINRQWKD</sequence>
<evidence type="ECO:0000313" key="7">
    <source>
        <dbReference type="Proteomes" id="UP001596528"/>
    </source>
</evidence>
<evidence type="ECO:0000259" key="5">
    <source>
        <dbReference type="Pfam" id="PF01555"/>
    </source>
</evidence>
<evidence type="ECO:0000256" key="4">
    <source>
        <dbReference type="ARBA" id="ARBA00022747"/>
    </source>
</evidence>
<dbReference type="EMBL" id="JBHTGQ010000050">
    <property type="protein sequence ID" value="MFC7751604.1"/>
    <property type="molecule type" value="Genomic_DNA"/>
</dbReference>
<organism evidence="6 7">
    <name type="scientific">Paenibacillus thermoaerophilus</name>
    <dbReference type="NCBI Taxonomy" id="1215385"/>
    <lineage>
        <taxon>Bacteria</taxon>
        <taxon>Bacillati</taxon>
        <taxon>Bacillota</taxon>
        <taxon>Bacilli</taxon>
        <taxon>Bacillales</taxon>
        <taxon>Paenibacillaceae</taxon>
        <taxon>Paenibacillus</taxon>
    </lineage>
</organism>
<keyword evidence="7" id="KW-1185">Reference proteome</keyword>
<dbReference type="Pfam" id="PF01555">
    <property type="entry name" value="N6_N4_Mtase"/>
    <property type="match status" value="1"/>
</dbReference>
<feature type="domain" description="DNA methylase N-4/N-6" evidence="5">
    <location>
        <begin position="149"/>
        <end position="448"/>
    </location>
</feature>
<gene>
    <name evidence="6" type="ORF">ACFQWB_16945</name>
</gene>
<dbReference type="InterPro" id="IPR002052">
    <property type="entry name" value="DNA_methylase_N6_adenine_CS"/>
</dbReference>
<accession>A0ABW2V621</accession>
<protein>
    <submittedName>
        <fullName evidence="6">Site-specific DNA-methyltransferase</fullName>
        <ecNumber evidence="6">2.1.1.-</ecNumber>
    </submittedName>
</protein>